<gene>
    <name evidence="1" type="ORF">AVDCRST_MAG40-1386</name>
</gene>
<feature type="non-terminal residue" evidence="1">
    <location>
        <position position="1"/>
    </location>
</feature>
<name>A0A6J4L4M6_9BACT</name>
<dbReference type="EMBL" id="CADCTX010000435">
    <property type="protein sequence ID" value="CAA9319284.1"/>
    <property type="molecule type" value="Genomic_DNA"/>
</dbReference>
<organism evidence="1">
    <name type="scientific">uncultured Gemmatimonadaceae bacterium</name>
    <dbReference type="NCBI Taxonomy" id="246130"/>
    <lineage>
        <taxon>Bacteria</taxon>
        <taxon>Pseudomonadati</taxon>
        <taxon>Gemmatimonadota</taxon>
        <taxon>Gemmatimonadia</taxon>
        <taxon>Gemmatimonadales</taxon>
        <taxon>Gemmatimonadaceae</taxon>
        <taxon>environmental samples</taxon>
    </lineage>
</organism>
<feature type="non-terminal residue" evidence="1">
    <location>
        <position position="32"/>
    </location>
</feature>
<proteinExistence type="predicted"/>
<accession>A0A6J4L4M6</accession>
<reference evidence="1" key="1">
    <citation type="submission" date="2020-02" db="EMBL/GenBank/DDBJ databases">
        <authorList>
            <person name="Meier V. D."/>
        </authorList>
    </citation>
    <scope>NUCLEOTIDE SEQUENCE</scope>
    <source>
        <strain evidence="1">AVDCRST_MAG40</strain>
    </source>
</reference>
<dbReference type="AlphaFoldDB" id="A0A6J4L4M6"/>
<evidence type="ECO:0000313" key="1">
    <source>
        <dbReference type="EMBL" id="CAA9319284.1"/>
    </source>
</evidence>
<protein>
    <submittedName>
        <fullName evidence="1">Uncharacterized protein</fullName>
    </submittedName>
</protein>
<sequence>TAGWTCPRPPCTVARRCGRGAPRGWSRSPSAS</sequence>